<dbReference type="PANTHER" id="PTHR48111:SF49">
    <property type="entry name" value="HEME RESPONSE REGULATOR HSSR"/>
    <property type="match status" value="1"/>
</dbReference>
<keyword evidence="4" id="KW-0902">Two-component regulatory system</keyword>
<dbReference type="Gene3D" id="3.40.50.2300">
    <property type="match status" value="1"/>
</dbReference>
<evidence type="ECO:0000256" key="9">
    <source>
        <dbReference type="ARBA" id="ARBA00023163"/>
    </source>
</evidence>
<evidence type="ECO:0000256" key="8">
    <source>
        <dbReference type="ARBA" id="ARBA00023159"/>
    </source>
</evidence>
<dbReference type="PROSITE" id="PS51755">
    <property type="entry name" value="OMPR_PHOB"/>
    <property type="match status" value="1"/>
</dbReference>
<dbReference type="STRING" id="574376.BAMA_08105"/>
<evidence type="ECO:0000259" key="15">
    <source>
        <dbReference type="PROSITE" id="PS51755"/>
    </source>
</evidence>
<evidence type="ECO:0000256" key="1">
    <source>
        <dbReference type="ARBA" id="ARBA00004496"/>
    </source>
</evidence>
<dbReference type="InterPro" id="IPR011006">
    <property type="entry name" value="CheY-like_superfamily"/>
</dbReference>
<comment type="function">
    <text evidence="10">Member of the two-component regulatory system HssS/HssR involved in intracellular heme homeostasis and tempering of staphylococcal virulence. Phosphorylated HssR binds to a direct repeat sequence within hrtAB promoter and activates the expression of hrtAB, an efflux pump, in response to extracellular heme, hemin, hemoglobin or blood.</text>
</comment>
<dbReference type="InterPro" id="IPR036388">
    <property type="entry name" value="WH-like_DNA-bd_sf"/>
</dbReference>
<evidence type="ECO:0000256" key="13">
    <source>
        <dbReference type="PROSITE-ProRule" id="PRU01091"/>
    </source>
</evidence>
<reference evidence="16 17" key="1">
    <citation type="submission" date="2014-06" db="EMBL/GenBank/DDBJ databases">
        <title>Draft genome sequence of Bacillus manliponensis JCM 15802 (MCCC 1A00708).</title>
        <authorList>
            <person name="Lai Q."/>
            <person name="Liu Y."/>
            <person name="Shao Z."/>
        </authorList>
    </citation>
    <scope>NUCLEOTIDE SEQUENCE [LARGE SCALE GENOMIC DNA]</scope>
    <source>
        <strain evidence="16 17">JCM 15802</strain>
    </source>
</reference>
<dbReference type="GO" id="GO:0032993">
    <property type="term" value="C:protein-DNA complex"/>
    <property type="evidence" value="ECO:0007669"/>
    <property type="project" value="TreeGrafter"/>
</dbReference>
<evidence type="ECO:0000256" key="5">
    <source>
        <dbReference type="ARBA" id="ARBA00023015"/>
    </source>
</evidence>
<dbReference type="CDD" id="cd00383">
    <property type="entry name" value="trans_reg_C"/>
    <property type="match status" value="1"/>
</dbReference>
<dbReference type="Pfam" id="PF00072">
    <property type="entry name" value="Response_reg"/>
    <property type="match status" value="1"/>
</dbReference>
<protein>
    <recommendedName>
        <fullName evidence="11">Heme response regulator HssR</fullName>
    </recommendedName>
</protein>
<evidence type="ECO:0000256" key="4">
    <source>
        <dbReference type="ARBA" id="ARBA00023012"/>
    </source>
</evidence>
<dbReference type="FunFam" id="3.40.50.2300:FF:000001">
    <property type="entry name" value="DNA-binding response regulator PhoB"/>
    <property type="match status" value="1"/>
</dbReference>
<name>A0A073JUY8_9BACI</name>
<dbReference type="Gene3D" id="6.10.250.690">
    <property type="match status" value="1"/>
</dbReference>
<evidence type="ECO:0000259" key="14">
    <source>
        <dbReference type="PROSITE" id="PS50110"/>
    </source>
</evidence>
<feature type="DNA-binding region" description="OmpR/PhoB-type" evidence="13">
    <location>
        <begin position="124"/>
        <end position="222"/>
    </location>
</feature>
<accession>A0A073JUY8</accession>
<dbReference type="InterPro" id="IPR039420">
    <property type="entry name" value="WalR-like"/>
</dbReference>
<dbReference type="OrthoDB" id="9790442at2"/>
<dbReference type="Gene3D" id="1.10.10.10">
    <property type="entry name" value="Winged helix-like DNA-binding domain superfamily/Winged helix DNA-binding domain"/>
    <property type="match status" value="1"/>
</dbReference>
<evidence type="ECO:0000256" key="6">
    <source>
        <dbReference type="ARBA" id="ARBA00023026"/>
    </source>
</evidence>
<comment type="caution">
    <text evidence="16">The sequence shown here is derived from an EMBL/GenBank/DDBJ whole genome shotgun (WGS) entry which is preliminary data.</text>
</comment>
<dbReference type="InterPro" id="IPR001867">
    <property type="entry name" value="OmpR/PhoB-type_DNA-bd"/>
</dbReference>
<keyword evidence="3 12" id="KW-0597">Phosphoprotein</keyword>
<gene>
    <name evidence="16" type="ORF">BAMA_08105</name>
</gene>
<feature type="modified residue" description="4-aspartylphosphate" evidence="12">
    <location>
        <position position="52"/>
    </location>
</feature>
<dbReference type="PANTHER" id="PTHR48111">
    <property type="entry name" value="REGULATOR OF RPOS"/>
    <property type="match status" value="1"/>
</dbReference>
<dbReference type="GO" id="GO:0000156">
    <property type="term" value="F:phosphorelay response regulator activity"/>
    <property type="evidence" value="ECO:0007669"/>
    <property type="project" value="TreeGrafter"/>
</dbReference>
<dbReference type="SMART" id="SM00448">
    <property type="entry name" value="REC"/>
    <property type="match status" value="1"/>
</dbReference>
<organism evidence="16 17">
    <name type="scientific">Bacillus manliponensis</name>
    <dbReference type="NCBI Taxonomy" id="574376"/>
    <lineage>
        <taxon>Bacteria</taxon>
        <taxon>Bacillati</taxon>
        <taxon>Bacillota</taxon>
        <taxon>Bacilli</taxon>
        <taxon>Bacillales</taxon>
        <taxon>Bacillaceae</taxon>
        <taxon>Bacillus</taxon>
        <taxon>Bacillus cereus group</taxon>
    </lineage>
</organism>
<sequence length="223" mass="25973">MIHILVADDDRHVRELLHHHLQKEGYVALEAADGKEAQAVLEKENIQLAIVDIMMPHVDGYTLCEEIRKYYDIPVILLTAKNQLIDKEKGFLSGTDDYIVKPFEPAEVLFRMKALLRRYEKVNANIIQVGDTTIDRKSFEVKCKNQTILLPLKEFELLSQLASYPGRIFSREELIELIWGIDFTGDERTVDVHIKRLRDRFSKRTDDFQIKTVRGMGYKLELK</sequence>
<dbReference type="FunFam" id="1.10.10.10:FF:000311">
    <property type="entry name" value="DNA-binding response regulator"/>
    <property type="match status" value="1"/>
</dbReference>
<keyword evidence="5" id="KW-0805">Transcription regulation</keyword>
<feature type="domain" description="OmpR/PhoB-type" evidence="15">
    <location>
        <begin position="124"/>
        <end position="222"/>
    </location>
</feature>
<keyword evidence="2" id="KW-0963">Cytoplasm</keyword>
<keyword evidence="17" id="KW-1185">Reference proteome</keyword>
<dbReference type="GO" id="GO:0005829">
    <property type="term" value="C:cytosol"/>
    <property type="evidence" value="ECO:0007669"/>
    <property type="project" value="TreeGrafter"/>
</dbReference>
<evidence type="ECO:0000313" key="16">
    <source>
        <dbReference type="EMBL" id="KEK17981.1"/>
    </source>
</evidence>
<dbReference type="CDD" id="cd17574">
    <property type="entry name" value="REC_OmpR"/>
    <property type="match status" value="1"/>
</dbReference>
<evidence type="ECO:0000313" key="17">
    <source>
        <dbReference type="Proteomes" id="UP000027822"/>
    </source>
</evidence>
<evidence type="ECO:0000256" key="10">
    <source>
        <dbReference type="ARBA" id="ARBA00037471"/>
    </source>
</evidence>
<dbReference type="SMART" id="SM00862">
    <property type="entry name" value="Trans_reg_C"/>
    <property type="match status" value="1"/>
</dbReference>
<dbReference type="PROSITE" id="PS50110">
    <property type="entry name" value="RESPONSE_REGULATORY"/>
    <property type="match status" value="1"/>
</dbReference>
<evidence type="ECO:0000256" key="11">
    <source>
        <dbReference type="ARBA" id="ARBA00039976"/>
    </source>
</evidence>
<keyword evidence="6" id="KW-0843">Virulence</keyword>
<evidence type="ECO:0000256" key="2">
    <source>
        <dbReference type="ARBA" id="ARBA00022490"/>
    </source>
</evidence>
<keyword evidence="8" id="KW-0010">Activator</keyword>
<dbReference type="RefSeq" id="WP_034642153.1">
    <property type="nucleotide sequence ID" value="NZ_CBCSJC010000016.1"/>
</dbReference>
<dbReference type="EMBL" id="JOTN01000019">
    <property type="protein sequence ID" value="KEK17981.1"/>
    <property type="molecule type" value="Genomic_DNA"/>
</dbReference>
<dbReference type="InterPro" id="IPR001789">
    <property type="entry name" value="Sig_transdc_resp-reg_receiver"/>
</dbReference>
<evidence type="ECO:0000256" key="12">
    <source>
        <dbReference type="PROSITE-ProRule" id="PRU00169"/>
    </source>
</evidence>
<comment type="subcellular location">
    <subcellularLocation>
        <location evidence="1">Cytoplasm</location>
    </subcellularLocation>
</comment>
<dbReference type="AlphaFoldDB" id="A0A073JUY8"/>
<dbReference type="GO" id="GO:0006355">
    <property type="term" value="P:regulation of DNA-templated transcription"/>
    <property type="evidence" value="ECO:0007669"/>
    <property type="project" value="InterPro"/>
</dbReference>
<dbReference type="eggNOG" id="COG0745">
    <property type="taxonomic scope" value="Bacteria"/>
</dbReference>
<feature type="domain" description="Response regulatory" evidence="14">
    <location>
        <begin position="3"/>
        <end position="116"/>
    </location>
</feature>
<dbReference type="Pfam" id="PF00486">
    <property type="entry name" value="Trans_reg_C"/>
    <property type="match status" value="1"/>
</dbReference>
<evidence type="ECO:0000256" key="3">
    <source>
        <dbReference type="ARBA" id="ARBA00022553"/>
    </source>
</evidence>
<dbReference type="GO" id="GO:0000976">
    <property type="term" value="F:transcription cis-regulatory region binding"/>
    <property type="evidence" value="ECO:0007669"/>
    <property type="project" value="TreeGrafter"/>
</dbReference>
<proteinExistence type="predicted"/>
<dbReference type="SUPFAM" id="SSF52172">
    <property type="entry name" value="CheY-like"/>
    <property type="match status" value="1"/>
</dbReference>
<keyword evidence="9" id="KW-0804">Transcription</keyword>
<evidence type="ECO:0000256" key="7">
    <source>
        <dbReference type="ARBA" id="ARBA00023125"/>
    </source>
</evidence>
<keyword evidence="7 13" id="KW-0238">DNA-binding</keyword>
<dbReference type="Proteomes" id="UP000027822">
    <property type="component" value="Unassembled WGS sequence"/>
</dbReference>